<dbReference type="EMBL" id="JAOPJF010000050">
    <property type="protein sequence ID" value="KAK1142444.1"/>
    <property type="molecule type" value="Genomic_DNA"/>
</dbReference>
<dbReference type="Proteomes" id="UP001177260">
    <property type="component" value="Unassembled WGS sequence"/>
</dbReference>
<proteinExistence type="predicted"/>
<name>A0ACC3AY02_9EURO</name>
<evidence type="ECO:0000313" key="2">
    <source>
        <dbReference type="Proteomes" id="UP001177260"/>
    </source>
</evidence>
<reference evidence="1 2" key="1">
    <citation type="journal article" date="2023" name="ACS Omega">
        <title>Identification of the Neoaspergillic Acid Biosynthesis Gene Cluster by Establishing an In Vitro CRISPR-Ribonucleoprotein Genetic System in Aspergillus melleus.</title>
        <authorList>
            <person name="Yuan B."/>
            <person name="Grau M.F."/>
            <person name="Murata R.M."/>
            <person name="Torok T."/>
            <person name="Venkateswaran K."/>
            <person name="Stajich J.E."/>
            <person name="Wang C.C.C."/>
        </authorList>
    </citation>
    <scope>NUCLEOTIDE SEQUENCE [LARGE SCALE GENOMIC DNA]</scope>
    <source>
        <strain evidence="1 2">IMV 1140</strain>
    </source>
</reference>
<comment type="caution">
    <text evidence="1">The sequence shown here is derived from an EMBL/GenBank/DDBJ whole genome shotgun (WGS) entry which is preliminary data.</text>
</comment>
<protein>
    <submittedName>
        <fullName evidence="1">Uncharacterized protein</fullName>
    </submittedName>
</protein>
<sequence length="366" mass="39419">MNSTTLHASPVKDGRRILGEKTVNACLSPHRHVSPVKHSFLDIPSPKKQLLPSPSFAGQKRSIDQVDHGVSANKDSLRVRDEAVTVQATGRPSSLSPSSPREHTTTSDVQAPATEPRETNQALPKSQTHMQPKPTLEPETSKPSLEESRSTTRPVPEDPETRKLFIQQKASLLRNRIQSAMRHVRDPQFDRRLSELEAHSRKLPRLSLPEASSTRSPLVKEDPAASSSSPSSTPRALPPSQALTHPSSETTVPPAPSGLSSPPLSAGNAHAQDDPMKTPTQKTHRRTDTAGSPMQLSSPPASASRGGRVMRTPTATGSGQQEDAVREQRFVTPAQRGDAVDGLLKLMSTGEKRDDSSPWAGSVNSG</sequence>
<gene>
    <name evidence="1" type="ORF">N8T08_007806</name>
</gene>
<keyword evidence="2" id="KW-1185">Reference proteome</keyword>
<accession>A0ACC3AY02</accession>
<evidence type="ECO:0000313" key="1">
    <source>
        <dbReference type="EMBL" id="KAK1142444.1"/>
    </source>
</evidence>
<organism evidence="1 2">
    <name type="scientific">Aspergillus melleus</name>
    <dbReference type="NCBI Taxonomy" id="138277"/>
    <lineage>
        <taxon>Eukaryota</taxon>
        <taxon>Fungi</taxon>
        <taxon>Dikarya</taxon>
        <taxon>Ascomycota</taxon>
        <taxon>Pezizomycotina</taxon>
        <taxon>Eurotiomycetes</taxon>
        <taxon>Eurotiomycetidae</taxon>
        <taxon>Eurotiales</taxon>
        <taxon>Aspergillaceae</taxon>
        <taxon>Aspergillus</taxon>
        <taxon>Aspergillus subgen. Circumdati</taxon>
    </lineage>
</organism>